<dbReference type="AlphaFoldDB" id="A0A7G9GK30"/>
<keyword evidence="3" id="KW-1185">Reference proteome</keyword>
<dbReference type="InterPro" id="IPR000182">
    <property type="entry name" value="GNAT_dom"/>
</dbReference>
<dbReference type="PROSITE" id="PS51186">
    <property type="entry name" value="GNAT"/>
    <property type="match status" value="1"/>
</dbReference>
<reference evidence="2 3" key="1">
    <citation type="submission" date="2020-08" db="EMBL/GenBank/DDBJ databases">
        <authorList>
            <person name="Liu C."/>
            <person name="Sun Q."/>
        </authorList>
    </citation>
    <scope>NUCLEOTIDE SEQUENCE [LARGE SCALE GENOMIC DNA]</scope>
    <source>
        <strain evidence="2 3">NSJ-61</strain>
    </source>
</reference>
<accession>A0A7G9GK30</accession>
<dbReference type="EMBL" id="CP060636">
    <property type="protein sequence ID" value="QNM11162.1"/>
    <property type="molecule type" value="Genomic_DNA"/>
</dbReference>
<dbReference type="KEGG" id="ehn:H9Q80_12935"/>
<keyword evidence="2" id="KW-0808">Transferase</keyword>
<dbReference type="CDD" id="cd04301">
    <property type="entry name" value="NAT_SF"/>
    <property type="match status" value="1"/>
</dbReference>
<evidence type="ECO:0000259" key="1">
    <source>
        <dbReference type="PROSITE" id="PS51186"/>
    </source>
</evidence>
<evidence type="ECO:0000313" key="3">
    <source>
        <dbReference type="Proteomes" id="UP000515856"/>
    </source>
</evidence>
<evidence type="ECO:0000313" key="2">
    <source>
        <dbReference type="EMBL" id="QNM11162.1"/>
    </source>
</evidence>
<gene>
    <name evidence="2" type="ORF">H9Q80_12935</name>
</gene>
<dbReference type="RefSeq" id="WP_117452004.1">
    <property type="nucleotide sequence ID" value="NZ_CP060636.1"/>
</dbReference>
<proteinExistence type="predicted"/>
<sequence length="152" mass="17615">MIKIIENQEEKSNIARYILEALPEWFGIEAAREEYIEESRHQYFIAAVENDIPIGFLCLKGTGKDTYEIAVMGVKKEYQHVGIGKQLFVAAKQYAKQQGISFLQVKTVAMGHYEEYDQTNKFYLSLGFKEFEVFPTLWDKHNPCQVYVMAIS</sequence>
<organism evidence="2 3">
    <name type="scientific">[Eubacterium] hominis</name>
    <dbReference type="NCBI Taxonomy" id="2764325"/>
    <lineage>
        <taxon>Bacteria</taxon>
        <taxon>Bacillati</taxon>
        <taxon>Bacillota</taxon>
        <taxon>Erysipelotrichia</taxon>
        <taxon>Erysipelotrichales</taxon>
        <taxon>Erysipelotrichaceae</taxon>
        <taxon>Amedibacillus</taxon>
    </lineage>
</organism>
<dbReference type="InterPro" id="IPR016181">
    <property type="entry name" value="Acyl_CoA_acyltransferase"/>
</dbReference>
<dbReference type="SUPFAM" id="SSF55729">
    <property type="entry name" value="Acyl-CoA N-acyltransferases (Nat)"/>
    <property type="match status" value="1"/>
</dbReference>
<name>A0A7G9GK30_9FIRM</name>
<dbReference type="GO" id="GO:0016747">
    <property type="term" value="F:acyltransferase activity, transferring groups other than amino-acyl groups"/>
    <property type="evidence" value="ECO:0007669"/>
    <property type="project" value="InterPro"/>
</dbReference>
<feature type="domain" description="N-acetyltransferase" evidence="1">
    <location>
        <begin position="2"/>
        <end position="152"/>
    </location>
</feature>
<dbReference type="Proteomes" id="UP000515856">
    <property type="component" value="Chromosome"/>
</dbReference>
<dbReference type="Gene3D" id="3.40.630.30">
    <property type="match status" value="1"/>
</dbReference>
<protein>
    <submittedName>
        <fullName evidence="2">GNAT family N-acetyltransferase</fullName>
    </submittedName>
</protein>
<dbReference type="Pfam" id="PF13508">
    <property type="entry name" value="Acetyltransf_7"/>
    <property type="match status" value="1"/>
</dbReference>